<dbReference type="Proteomes" id="UP001292094">
    <property type="component" value="Unassembled WGS sequence"/>
</dbReference>
<feature type="region of interest" description="Disordered" evidence="1">
    <location>
        <begin position="90"/>
        <end position="121"/>
    </location>
</feature>
<evidence type="ECO:0000256" key="1">
    <source>
        <dbReference type="SAM" id="MobiDB-lite"/>
    </source>
</evidence>
<name>A0AAE1NYK3_9EUCA</name>
<accession>A0AAE1NYK3</accession>
<comment type="caution">
    <text evidence="2">The sequence shown here is derived from an EMBL/GenBank/DDBJ whole genome shotgun (WGS) entry which is preliminary data.</text>
</comment>
<feature type="region of interest" description="Disordered" evidence="1">
    <location>
        <begin position="24"/>
        <end position="49"/>
    </location>
</feature>
<gene>
    <name evidence="2" type="ORF">Pmani_029498</name>
</gene>
<proteinExistence type="predicted"/>
<keyword evidence="3" id="KW-1185">Reference proteome</keyword>
<evidence type="ECO:0000313" key="2">
    <source>
        <dbReference type="EMBL" id="KAK4298133.1"/>
    </source>
</evidence>
<protein>
    <submittedName>
        <fullName evidence="2">Uncharacterized protein</fullName>
    </submittedName>
</protein>
<evidence type="ECO:0000313" key="3">
    <source>
        <dbReference type="Proteomes" id="UP001292094"/>
    </source>
</evidence>
<reference evidence="2" key="1">
    <citation type="submission" date="2023-11" db="EMBL/GenBank/DDBJ databases">
        <title>Genome assemblies of two species of porcelain crab, Petrolisthes cinctipes and Petrolisthes manimaculis (Anomura: Porcellanidae).</title>
        <authorList>
            <person name="Angst P."/>
        </authorList>
    </citation>
    <scope>NUCLEOTIDE SEQUENCE</scope>
    <source>
        <strain evidence="2">PB745_02</strain>
        <tissue evidence="2">Gill</tissue>
    </source>
</reference>
<feature type="compositionally biased region" description="Low complexity" evidence="1">
    <location>
        <begin position="90"/>
        <end position="99"/>
    </location>
</feature>
<sequence>MGRKVDELKHIERVTQVDVVVRRSGDKMEGRKEWKRGESRGVDKVCDSPHPMTHPCLTLTQPCLSPPNASPHPTPLPSCLTPTCLTIQTATPHQPPHTTYLTPPTSHHLPHDTTYLTPPTT</sequence>
<organism evidence="2 3">
    <name type="scientific">Petrolisthes manimaculis</name>
    <dbReference type="NCBI Taxonomy" id="1843537"/>
    <lineage>
        <taxon>Eukaryota</taxon>
        <taxon>Metazoa</taxon>
        <taxon>Ecdysozoa</taxon>
        <taxon>Arthropoda</taxon>
        <taxon>Crustacea</taxon>
        <taxon>Multicrustacea</taxon>
        <taxon>Malacostraca</taxon>
        <taxon>Eumalacostraca</taxon>
        <taxon>Eucarida</taxon>
        <taxon>Decapoda</taxon>
        <taxon>Pleocyemata</taxon>
        <taxon>Anomura</taxon>
        <taxon>Galatheoidea</taxon>
        <taxon>Porcellanidae</taxon>
        <taxon>Petrolisthes</taxon>
    </lineage>
</organism>
<dbReference type="AlphaFoldDB" id="A0AAE1NYK3"/>
<feature type="compositionally biased region" description="Basic and acidic residues" evidence="1">
    <location>
        <begin position="24"/>
        <end position="47"/>
    </location>
</feature>
<dbReference type="EMBL" id="JAWZYT010003494">
    <property type="protein sequence ID" value="KAK4298133.1"/>
    <property type="molecule type" value="Genomic_DNA"/>
</dbReference>